<evidence type="ECO:0000256" key="3">
    <source>
        <dbReference type="ARBA" id="ARBA00022989"/>
    </source>
</evidence>
<dbReference type="PANTHER" id="PTHR23294:SF57">
    <property type="entry name" value="CINA C-TERMINAL DOMAIN-CONTAINING PROTEIN"/>
    <property type="match status" value="1"/>
</dbReference>
<dbReference type="EMBL" id="RIBY02001334">
    <property type="protein sequence ID" value="KAH9829725.1"/>
    <property type="molecule type" value="Genomic_DNA"/>
</dbReference>
<evidence type="ECO:0000256" key="1">
    <source>
        <dbReference type="ARBA" id="ARBA00004141"/>
    </source>
</evidence>
<name>A0A9W7STZ1_9PEZI</name>
<proteinExistence type="predicted"/>
<evidence type="ECO:0000256" key="4">
    <source>
        <dbReference type="ARBA" id="ARBA00023136"/>
    </source>
</evidence>
<feature type="transmembrane region" description="Helical" evidence="6">
    <location>
        <begin position="265"/>
        <end position="284"/>
    </location>
</feature>
<comment type="subcellular location">
    <subcellularLocation>
        <location evidence="1">Membrane</location>
        <topology evidence="1">Multi-pass membrane protein</topology>
    </subcellularLocation>
</comment>
<evidence type="ECO:0000256" key="6">
    <source>
        <dbReference type="SAM" id="Phobius"/>
    </source>
</evidence>
<sequence>MGLQDMTRVFAHKSSDGDETPEEQGQRLTELPPPRSSLARFYRSTWFNVVIVGLVSFTQPGIWTALNNTGAGGEEKPYLVNAANALTYGLMAVCSPIFGAVANRIGLKYTLIIGVIGYTPYSASLYCNNRFGNEWFVYLGAALCGIGASALWCSDAAIAVGYPLAHERGLATGIWLALRGLGSIIGGAIELGLNHTQNTTGKVGYSTYLALIAIECMGLPLALMVSSPHKALRSDGTRVSPPHVRPLSVKQGLRALWPLFKQPRVYLLLPILTTIWWNPTYLSIYLTNNFSVRSRALASLVSSLAGSFADVAVGRMLDIKFVRRSVLARYTWSTFVLIMLALFSWQVANEHLYSNTKPTLDWAAPGFGRGFAVNVLFNAMNEANSTFTFWIIGTFSEDLQWITQVFGLMRSAETIGAAVACALGGSRNISPMTNLIVAFAVYAAAFPFAFVAVWQVPDEPTEIGLRGEREGQGVAVDAVKAGPA</sequence>
<feature type="region of interest" description="Disordered" evidence="5">
    <location>
        <begin position="1"/>
        <end position="32"/>
    </location>
</feature>
<dbReference type="GO" id="GO:0016020">
    <property type="term" value="C:membrane"/>
    <property type="evidence" value="ECO:0007669"/>
    <property type="project" value="UniProtKB-SubCell"/>
</dbReference>
<comment type="caution">
    <text evidence="7">The sequence shown here is derived from an EMBL/GenBank/DDBJ whole genome shotgun (WGS) entry which is preliminary data.</text>
</comment>
<dbReference type="InterPro" id="IPR051617">
    <property type="entry name" value="UNC-93-like_regulator"/>
</dbReference>
<dbReference type="Pfam" id="PF07690">
    <property type="entry name" value="MFS_1"/>
    <property type="match status" value="1"/>
</dbReference>
<dbReference type="InterPro" id="IPR036259">
    <property type="entry name" value="MFS_trans_sf"/>
</dbReference>
<feature type="transmembrane region" description="Helical" evidence="6">
    <location>
        <begin position="45"/>
        <end position="66"/>
    </location>
</feature>
<keyword evidence="2 6" id="KW-0812">Transmembrane</keyword>
<dbReference type="Proteomes" id="UP001138500">
    <property type="component" value="Unassembled WGS sequence"/>
</dbReference>
<evidence type="ECO:0000313" key="8">
    <source>
        <dbReference type="Proteomes" id="UP001138500"/>
    </source>
</evidence>
<dbReference type="InterPro" id="IPR011701">
    <property type="entry name" value="MFS"/>
</dbReference>
<feature type="transmembrane region" description="Helical" evidence="6">
    <location>
        <begin position="174"/>
        <end position="193"/>
    </location>
</feature>
<feature type="transmembrane region" description="Helical" evidence="6">
    <location>
        <begin position="205"/>
        <end position="225"/>
    </location>
</feature>
<dbReference type="Gene3D" id="1.20.1250.20">
    <property type="entry name" value="MFS general substrate transporter like domains"/>
    <property type="match status" value="1"/>
</dbReference>
<dbReference type="SUPFAM" id="SSF103473">
    <property type="entry name" value="MFS general substrate transporter"/>
    <property type="match status" value="1"/>
</dbReference>
<feature type="transmembrane region" description="Helical" evidence="6">
    <location>
        <begin position="78"/>
        <end position="98"/>
    </location>
</feature>
<reference evidence="7 8" key="2">
    <citation type="journal article" date="2021" name="Curr. Genet.">
        <title>Genetic response to nitrogen starvation in the aggressive Eucalyptus foliar pathogen Teratosphaeria destructans.</title>
        <authorList>
            <person name="Havenga M."/>
            <person name="Wingfield B.D."/>
            <person name="Wingfield M.J."/>
            <person name="Dreyer L.L."/>
            <person name="Roets F."/>
            <person name="Aylward J."/>
        </authorList>
    </citation>
    <scope>NUCLEOTIDE SEQUENCE [LARGE SCALE GENOMIC DNA]</scope>
    <source>
        <strain evidence="7">CMW44962</strain>
    </source>
</reference>
<evidence type="ECO:0000256" key="5">
    <source>
        <dbReference type="SAM" id="MobiDB-lite"/>
    </source>
</evidence>
<dbReference type="GO" id="GO:0022857">
    <property type="term" value="F:transmembrane transporter activity"/>
    <property type="evidence" value="ECO:0007669"/>
    <property type="project" value="InterPro"/>
</dbReference>
<evidence type="ECO:0000256" key="2">
    <source>
        <dbReference type="ARBA" id="ARBA00022692"/>
    </source>
</evidence>
<organism evidence="7 8">
    <name type="scientific">Teratosphaeria destructans</name>
    <dbReference type="NCBI Taxonomy" id="418781"/>
    <lineage>
        <taxon>Eukaryota</taxon>
        <taxon>Fungi</taxon>
        <taxon>Dikarya</taxon>
        <taxon>Ascomycota</taxon>
        <taxon>Pezizomycotina</taxon>
        <taxon>Dothideomycetes</taxon>
        <taxon>Dothideomycetidae</taxon>
        <taxon>Mycosphaerellales</taxon>
        <taxon>Teratosphaeriaceae</taxon>
        <taxon>Teratosphaeria</taxon>
    </lineage>
</organism>
<feature type="transmembrane region" description="Helical" evidence="6">
    <location>
        <begin position="435"/>
        <end position="456"/>
    </location>
</feature>
<feature type="transmembrane region" description="Helical" evidence="6">
    <location>
        <begin position="135"/>
        <end position="162"/>
    </location>
</feature>
<dbReference type="PANTHER" id="PTHR23294">
    <property type="entry name" value="ET TRANSLATION PRODUCT-RELATED"/>
    <property type="match status" value="1"/>
</dbReference>
<keyword evidence="3 6" id="KW-1133">Transmembrane helix</keyword>
<dbReference type="AlphaFoldDB" id="A0A9W7STZ1"/>
<feature type="transmembrane region" description="Helical" evidence="6">
    <location>
        <begin position="401"/>
        <end position="423"/>
    </location>
</feature>
<accession>A0A9W7STZ1</accession>
<protein>
    <submittedName>
        <fullName evidence="7">UNC93-like protein</fullName>
    </submittedName>
</protein>
<keyword evidence="8" id="KW-1185">Reference proteome</keyword>
<keyword evidence="4 6" id="KW-0472">Membrane</keyword>
<evidence type="ECO:0000313" key="7">
    <source>
        <dbReference type="EMBL" id="KAH9829725.1"/>
    </source>
</evidence>
<dbReference type="OrthoDB" id="196103at2759"/>
<gene>
    <name evidence="7" type="ORF">Tdes44962_MAKER02200</name>
</gene>
<reference evidence="7 8" key="1">
    <citation type="journal article" date="2018" name="IMA Fungus">
        <title>IMA Genome-F 10: Nine draft genome sequences of Claviceps purpurea s.lat., including C. arundinis, C. humidiphila, and C. cf. spartinae, pseudomolecules for the pitch canker pathogen Fusarium circinatum, draft genome of Davidsoniella eucalypti, Grosmannia galeiformis, Quambalaria eucalypti, and Teratosphaeria destructans.</title>
        <authorList>
            <person name="Wingfield B.D."/>
            <person name="Liu M."/>
            <person name="Nguyen H.D."/>
            <person name="Lane F.A."/>
            <person name="Morgan S.W."/>
            <person name="De Vos L."/>
            <person name="Wilken P.M."/>
            <person name="Duong T.A."/>
            <person name="Aylward J."/>
            <person name="Coetzee M.P."/>
            <person name="Dadej K."/>
            <person name="De Beer Z.W."/>
            <person name="Findlay W."/>
            <person name="Havenga M."/>
            <person name="Kolarik M."/>
            <person name="Menzies J.G."/>
            <person name="Naidoo K."/>
            <person name="Pochopski O."/>
            <person name="Shoukouhi P."/>
            <person name="Santana Q.C."/>
            <person name="Seifert K.A."/>
            <person name="Soal N."/>
            <person name="Steenkamp E.T."/>
            <person name="Tatham C.T."/>
            <person name="van der Nest M.A."/>
            <person name="Wingfield M.J."/>
        </authorList>
    </citation>
    <scope>NUCLEOTIDE SEQUENCE [LARGE SCALE GENOMIC DNA]</scope>
    <source>
        <strain evidence="7">CMW44962</strain>
    </source>
</reference>
<feature type="transmembrane region" description="Helical" evidence="6">
    <location>
        <begin position="326"/>
        <end position="348"/>
    </location>
</feature>